<dbReference type="SMART" id="SM00382">
    <property type="entry name" value="AAA"/>
    <property type="match status" value="1"/>
</dbReference>
<dbReference type="PANTHER" id="PTHR43394:SF1">
    <property type="entry name" value="ATP-BINDING CASSETTE SUB-FAMILY B MEMBER 10, MITOCHONDRIAL"/>
    <property type="match status" value="1"/>
</dbReference>
<feature type="transmembrane region" description="Helical" evidence="7">
    <location>
        <begin position="231"/>
        <end position="254"/>
    </location>
</feature>
<dbReference type="Gene3D" id="3.40.50.300">
    <property type="entry name" value="P-loop containing nucleotide triphosphate hydrolases"/>
    <property type="match status" value="1"/>
</dbReference>
<evidence type="ECO:0000256" key="7">
    <source>
        <dbReference type="SAM" id="Phobius"/>
    </source>
</evidence>
<keyword evidence="6 7" id="KW-0472">Membrane</keyword>
<evidence type="ECO:0000256" key="1">
    <source>
        <dbReference type="ARBA" id="ARBA00004651"/>
    </source>
</evidence>
<evidence type="ECO:0000313" key="10">
    <source>
        <dbReference type="EMBL" id="MBP1936329.1"/>
    </source>
</evidence>
<evidence type="ECO:0000256" key="4">
    <source>
        <dbReference type="ARBA" id="ARBA00022840"/>
    </source>
</evidence>
<dbReference type="SUPFAM" id="SSF90123">
    <property type="entry name" value="ABC transporter transmembrane region"/>
    <property type="match status" value="1"/>
</dbReference>
<dbReference type="Proteomes" id="UP001519273">
    <property type="component" value="Unassembled WGS sequence"/>
</dbReference>
<protein>
    <submittedName>
        <fullName evidence="10">ATP-binding cassette subfamily B protein</fullName>
    </submittedName>
</protein>
<sequence>MSTMSTKSTKVNRRLFQYALTAKKTFISALILLAIGVGANLAGPFIAKTMIDDHLLGIEKPYYETTSTHNAAQYEGKWYKRGERFEAGETKGHEVRILEVGRQFVFVNEPVTSTEGEKSLSDGKLTISYGETSKTYAAERLSAKELLAFYKLEMPGIIKLIGWYFLFLFISIVAEFGKTYWLQSSANKVIQKLRMDLYAQIQRLPVHFFDNLPAGKVVSRVTNDTEAVKDLFVVVLSNFFSGFINMIGVYVALFLLDVRLGLVCLFIVPVIIGWIALYRKFATKYNTVIRSRLSEINAIINESIQGMSIIRVFRRQKQTSDEFEALNKDYMTYQNKMLNLNALTSHNLVNVLRNFSFTVVLWFFGSAALNGVGIVSMGVLYAFVDVLNRLFHPIIGMVNQLATMDSSLVSAGRVFQLMDEPGEDVTEGSMPRYKGNVTFKDVSFAYKKDYVLNNISFEAKQGQTVALVGHTGSGKSSIINLLFRFYDPQKGTITIDGQDVKEIPKQWLRQHMGIVLQDPYLFTGTIASNVSLGDERISRETALKALRDVGAERILAHLPQGFDEPVVEKGSTLSAGQRQLISFARALAFDPAILILDEATSNIDTETEAIIQSALEVLKKGRTTFIIAHRLSTIRSADQILVLHRGHIVEQGTHDELMELKGRYYQMYQLQQGSTESNTSSEQVAVSQLNTVPNAVV</sequence>
<dbReference type="InterPro" id="IPR039421">
    <property type="entry name" value="Type_1_exporter"/>
</dbReference>
<keyword evidence="5 7" id="KW-1133">Transmembrane helix</keyword>
<dbReference type="InterPro" id="IPR036640">
    <property type="entry name" value="ABC1_TM_sf"/>
</dbReference>
<evidence type="ECO:0000259" key="8">
    <source>
        <dbReference type="PROSITE" id="PS50893"/>
    </source>
</evidence>
<dbReference type="PROSITE" id="PS50893">
    <property type="entry name" value="ABC_TRANSPORTER_2"/>
    <property type="match status" value="1"/>
</dbReference>
<keyword evidence="11" id="KW-1185">Reference proteome</keyword>
<evidence type="ECO:0000259" key="9">
    <source>
        <dbReference type="PROSITE" id="PS50929"/>
    </source>
</evidence>
<feature type="transmembrane region" description="Helical" evidence="7">
    <location>
        <begin position="161"/>
        <end position="182"/>
    </location>
</feature>
<dbReference type="Gene3D" id="1.20.1560.10">
    <property type="entry name" value="ABC transporter type 1, transmembrane domain"/>
    <property type="match status" value="1"/>
</dbReference>
<organism evidence="10 11">
    <name type="scientific">Paenibacillus sediminis</name>
    <dbReference type="NCBI Taxonomy" id="664909"/>
    <lineage>
        <taxon>Bacteria</taxon>
        <taxon>Bacillati</taxon>
        <taxon>Bacillota</taxon>
        <taxon>Bacilli</taxon>
        <taxon>Bacillales</taxon>
        <taxon>Paenibacillaceae</taxon>
        <taxon>Paenibacillus</taxon>
    </lineage>
</organism>
<evidence type="ECO:0000256" key="3">
    <source>
        <dbReference type="ARBA" id="ARBA00022741"/>
    </source>
</evidence>
<feature type="transmembrane region" description="Helical" evidence="7">
    <location>
        <begin position="359"/>
        <end position="384"/>
    </location>
</feature>
<name>A0ABS4H1C8_9BACL</name>
<evidence type="ECO:0000256" key="2">
    <source>
        <dbReference type="ARBA" id="ARBA00022692"/>
    </source>
</evidence>
<gene>
    <name evidence="10" type="ORF">J2Z20_001190</name>
</gene>
<dbReference type="InterPro" id="IPR017871">
    <property type="entry name" value="ABC_transporter-like_CS"/>
</dbReference>
<dbReference type="RefSeq" id="WP_280921729.1">
    <property type="nucleotide sequence ID" value="NZ_CBCRVE010000002.1"/>
</dbReference>
<dbReference type="InterPro" id="IPR011527">
    <property type="entry name" value="ABC1_TM_dom"/>
</dbReference>
<proteinExistence type="predicted"/>
<accession>A0ABS4H1C8</accession>
<dbReference type="InterPro" id="IPR003593">
    <property type="entry name" value="AAA+_ATPase"/>
</dbReference>
<keyword evidence="4 10" id="KW-0067">ATP-binding</keyword>
<reference evidence="10 11" key="1">
    <citation type="submission" date="2021-03" db="EMBL/GenBank/DDBJ databases">
        <title>Genomic Encyclopedia of Type Strains, Phase IV (KMG-IV): sequencing the most valuable type-strain genomes for metagenomic binning, comparative biology and taxonomic classification.</title>
        <authorList>
            <person name="Goeker M."/>
        </authorList>
    </citation>
    <scope>NUCLEOTIDE SEQUENCE [LARGE SCALE GENOMIC DNA]</scope>
    <source>
        <strain evidence="10 11">DSM 23491</strain>
    </source>
</reference>
<feature type="domain" description="ABC transporter" evidence="8">
    <location>
        <begin position="437"/>
        <end position="670"/>
    </location>
</feature>
<keyword evidence="3" id="KW-0547">Nucleotide-binding</keyword>
<dbReference type="PROSITE" id="PS00211">
    <property type="entry name" value="ABC_TRANSPORTER_1"/>
    <property type="match status" value="1"/>
</dbReference>
<feature type="transmembrane region" description="Helical" evidence="7">
    <location>
        <begin position="260"/>
        <end position="278"/>
    </location>
</feature>
<dbReference type="EMBL" id="JAGGKP010000001">
    <property type="protein sequence ID" value="MBP1936329.1"/>
    <property type="molecule type" value="Genomic_DNA"/>
</dbReference>
<evidence type="ECO:0000256" key="5">
    <source>
        <dbReference type="ARBA" id="ARBA00022989"/>
    </source>
</evidence>
<dbReference type="InterPro" id="IPR003439">
    <property type="entry name" value="ABC_transporter-like_ATP-bd"/>
</dbReference>
<comment type="caution">
    <text evidence="10">The sequence shown here is derived from an EMBL/GenBank/DDBJ whole genome shotgun (WGS) entry which is preliminary data.</text>
</comment>
<evidence type="ECO:0000256" key="6">
    <source>
        <dbReference type="ARBA" id="ARBA00023136"/>
    </source>
</evidence>
<dbReference type="PANTHER" id="PTHR43394">
    <property type="entry name" value="ATP-DEPENDENT PERMEASE MDL1, MITOCHONDRIAL"/>
    <property type="match status" value="1"/>
</dbReference>
<dbReference type="CDD" id="cd18544">
    <property type="entry name" value="ABC_6TM_TmrA_like"/>
    <property type="match status" value="1"/>
</dbReference>
<dbReference type="CDD" id="cd03254">
    <property type="entry name" value="ABCC_Glucan_exporter_like"/>
    <property type="match status" value="1"/>
</dbReference>
<dbReference type="GO" id="GO:0005524">
    <property type="term" value="F:ATP binding"/>
    <property type="evidence" value="ECO:0007669"/>
    <property type="project" value="UniProtKB-KW"/>
</dbReference>
<comment type="subcellular location">
    <subcellularLocation>
        <location evidence="1">Cell membrane</location>
        <topology evidence="1">Multi-pass membrane protein</topology>
    </subcellularLocation>
</comment>
<dbReference type="PROSITE" id="PS50929">
    <property type="entry name" value="ABC_TM1F"/>
    <property type="match status" value="1"/>
</dbReference>
<dbReference type="Pfam" id="PF00005">
    <property type="entry name" value="ABC_tran"/>
    <property type="match status" value="1"/>
</dbReference>
<dbReference type="InterPro" id="IPR027417">
    <property type="entry name" value="P-loop_NTPase"/>
</dbReference>
<feature type="domain" description="ABC transmembrane type-1" evidence="9">
    <location>
        <begin position="29"/>
        <end position="406"/>
    </location>
</feature>
<keyword evidence="2 7" id="KW-0812">Transmembrane</keyword>
<dbReference type="SUPFAM" id="SSF52540">
    <property type="entry name" value="P-loop containing nucleoside triphosphate hydrolases"/>
    <property type="match status" value="1"/>
</dbReference>
<evidence type="ECO:0000313" key="11">
    <source>
        <dbReference type="Proteomes" id="UP001519273"/>
    </source>
</evidence>
<dbReference type="Pfam" id="PF00664">
    <property type="entry name" value="ABC_membrane"/>
    <property type="match status" value="1"/>
</dbReference>